<dbReference type="Proteomes" id="UP000887572">
    <property type="component" value="Unplaced"/>
</dbReference>
<comment type="similarity">
    <text evidence="1">Belongs to the nuclear hormone receptor family.</text>
</comment>
<evidence type="ECO:0000256" key="7">
    <source>
        <dbReference type="ARBA" id="ARBA00023163"/>
    </source>
</evidence>
<keyword evidence="3" id="KW-0863">Zinc-finger</keyword>
<organism evidence="11 12">
    <name type="scientific">Globodera rostochiensis</name>
    <name type="common">Golden nematode worm</name>
    <name type="synonym">Heterodera rostochiensis</name>
    <dbReference type="NCBI Taxonomy" id="31243"/>
    <lineage>
        <taxon>Eukaryota</taxon>
        <taxon>Metazoa</taxon>
        <taxon>Ecdysozoa</taxon>
        <taxon>Nematoda</taxon>
        <taxon>Chromadorea</taxon>
        <taxon>Rhabditida</taxon>
        <taxon>Tylenchina</taxon>
        <taxon>Tylenchomorpha</taxon>
        <taxon>Tylenchoidea</taxon>
        <taxon>Heteroderidae</taxon>
        <taxon>Heteroderinae</taxon>
        <taxon>Globodera</taxon>
    </lineage>
</organism>
<dbReference type="SUPFAM" id="SSF57716">
    <property type="entry name" value="Glucocorticoid receptor-like (DNA-binding domain)"/>
    <property type="match status" value="1"/>
</dbReference>
<evidence type="ECO:0000313" key="11">
    <source>
        <dbReference type="Proteomes" id="UP000887572"/>
    </source>
</evidence>
<keyword evidence="2" id="KW-0479">Metal-binding</keyword>
<feature type="domain" description="Nuclear receptor" evidence="10">
    <location>
        <begin position="17"/>
        <end position="76"/>
    </location>
</feature>
<evidence type="ECO:0000256" key="3">
    <source>
        <dbReference type="ARBA" id="ARBA00022771"/>
    </source>
</evidence>
<keyword evidence="9" id="KW-0539">Nucleus</keyword>
<dbReference type="PROSITE" id="PS00031">
    <property type="entry name" value="NUCLEAR_REC_DBD_1"/>
    <property type="match status" value="1"/>
</dbReference>
<dbReference type="InterPro" id="IPR035500">
    <property type="entry name" value="NHR-like_dom_sf"/>
</dbReference>
<reference evidence="12" key="1">
    <citation type="submission" date="2022-11" db="UniProtKB">
        <authorList>
            <consortium name="WormBaseParasite"/>
        </authorList>
    </citation>
    <scope>IDENTIFICATION</scope>
</reference>
<dbReference type="GO" id="GO:0043565">
    <property type="term" value="F:sequence-specific DNA binding"/>
    <property type="evidence" value="ECO:0007669"/>
    <property type="project" value="InterPro"/>
</dbReference>
<dbReference type="GO" id="GO:0008270">
    <property type="term" value="F:zinc ion binding"/>
    <property type="evidence" value="ECO:0007669"/>
    <property type="project" value="UniProtKB-KW"/>
</dbReference>
<dbReference type="PRINTS" id="PR00047">
    <property type="entry name" value="STROIDFINGER"/>
</dbReference>
<dbReference type="AlphaFoldDB" id="A0A914H0P0"/>
<proteinExistence type="inferred from homology"/>
<name>A0A914H0P0_GLORO</name>
<accession>A0A914H0P0</accession>
<evidence type="ECO:0000256" key="9">
    <source>
        <dbReference type="ARBA" id="ARBA00023242"/>
    </source>
</evidence>
<dbReference type="InterPro" id="IPR050274">
    <property type="entry name" value="Nuclear_hormone_rcpt_NR2"/>
</dbReference>
<protein>
    <submittedName>
        <fullName evidence="12">Nuclear receptor domain-containing protein</fullName>
    </submittedName>
</protein>
<dbReference type="PROSITE" id="PS51030">
    <property type="entry name" value="NUCLEAR_REC_DBD_2"/>
    <property type="match status" value="1"/>
</dbReference>
<keyword evidence="6" id="KW-0238">DNA-binding</keyword>
<keyword evidence="4" id="KW-0862">Zinc</keyword>
<evidence type="ECO:0000256" key="8">
    <source>
        <dbReference type="ARBA" id="ARBA00023170"/>
    </source>
</evidence>
<evidence type="ECO:0000256" key="5">
    <source>
        <dbReference type="ARBA" id="ARBA00023015"/>
    </source>
</evidence>
<dbReference type="InterPro" id="IPR013088">
    <property type="entry name" value="Znf_NHR/GATA"/>
</dbReference>
<dbReference type="PANTHER" id="PTHR24083">
    <property type="entry name" value="NUCLEAR HORMONE RECEPTOR"/>
    <property type="match status" value="1"/>
</dbReference>
<evidence type="ECO:0000256" key="1">
    <source>
        <dbReference type="ARBA" id="ARBA00005993"/>
    </source>
</evidence>
<keyword evidence="5" id="KW-0805">Transcription regulation</keyword>
<sequence>MGLKSRRSSASPSDNGTIECVVCGAPASAVHYMVWSCNGCKTFFRRAIMENRKYSSKPSKRPNAFRIDWCIRTDCRGIVAVINFILAPIRRIQLTEVEYVFLQTLLLFDTDCLLLSESTRRLRHLFAKMGANSMGSANRMAQLLLRISNIQKVAAFKRQFFIDENSLNILGSNYAKSSFAIQLANLYPADSPI</sequence>
<evidence type="ECO:0000256" key="6">
    <source>
        <dbReference type="ARBA" id="ARBA00023125"/>
    </source>
</evidence>
<dbReference type="Pfam" id="PF00105">
    <property type="entry name" value="zf-C4"/>
    <property type="match status" value="1"/>
</dbReference>
<evidence type="ECO:0000256" key="2">
    <source>
        <dbReference type="ARBA" id="ARBA00022723"/>
    </source>
</evidence>
<dbReference type="Gene3D" id="3.30.50.10">
    <property type="entry name" value="Erythroid Transcription Factor GATA-1, subunit A"/>
    <property type="match status" value="1"/>
</dbReference>
<evidence type="ECO:0000259" key="10">
    <source>
        <dbReference type="PROSITE" id="PS51030"/>
    </source>
</evidence>
<keyword evidence="8" id="KW-0675">Receptor</keyword>
<dbReference type="InterPro" id="IPR001628">
    <property type="entry name" value="Znf_hrmn_rcpt"/>
</dbReference>
<dbReference type="SUPFAM" id="SSF48508">
    <property type="entry name" value="Nuclear receptor ligand-binding domain"/>
    <property type="match status" value="1"/>
</dbReference>
<evidence type="ECO:0000313" key="12">
    <source>
        <dbReference type="WBParaSite" id="Gr19_v10_g12959.t2"/>
    </source>
</evidence>
<keyword evidence="7" id="KW-0804">Transcription</keyword>
<dbReference type="WBParaSite" id="Gr19_v10_g12959.t2">
    <property type="protein sequence ID" value="Gr19_v10_g12959.t2"/>
    <property type="gene ID" value="Gr19_v10_g12959"/>
</dbReference>
<dbReference type="SMART" id="SM00399">
    <property type="entry name" value="ZnF_C4"/>
    <property type="match status" value="1"/>
</dbReference>
<keyword evidence="11" id="KW-1185">Reference proteome</keyword>
<evidence type="ECO:0000256" key="4">
    <source>
        <dbReference type="ARBA" id="ARBA00022833"/>
    </source>
</evidence>
<dbReference type="GO" id="GO:0003700">
    <property type="term" value="F:DNA-binding transcription factor activity"/>
    <property type="evidence" value="ECO:0007669"/>
    <property type="project" value="InterPro"/>
</dbReference>